<dbReference type="InterPro" id="IPR036397">
    <property type="entry name" value="RNaseH_sf"/>
</dbReference>
<protein>
    <recommendedName>
        <fullName evidence="5">Transposase</fullName>
    </recommendedName>
</protein>
<keyword evidence="2" id="KW-0812">Transmembrane</keyword>
<sequence length="212" mass="23795">MFDLSDVPFFVYVPFLALAFFACIAMITRICLSCRLASGSGGTGDSRIWLWLGGRRSHAMPRAAQSSVSVDEHDGQGNGGHVQRRGANGNTPEPPVNKMRVDNHIHKNNIVFHHDNARPHVERHVVESIASKGWDLLPHPPYSPTEAPTDYHVNRSLKNWQTNKIYNDLDDLIDDVKAWIASKDRLFFARGIDRLPSKWQSVIDVGGEYAPE</sequence>
<dbReference type="AlphaFoldDB" id="A0AAF3EX45"/>
<evidence type="ECO:0000313" key="3">
    <source>
        <dbReference type="Proteomes" id="UP000887575"/>
    </source>
</evidence>
<feature type="transmembrane region" description="Helical" evidence="2">
    <location>
        <begin position="12"/>
        <end position="32"/>
    </location>
</feature>
<keyword evidence="2" id="KW-1133">Transmembrane helix</keyword>
<dbReference type="Proteomes" id="UP000887575">
    <property type="component" value="Unassembled WGS sequence"/>
</dbReference>
<feature type="region of interest" description="Disordered" evidence="1">
    <location>
        <begin position="62"/>
        <end position="97"/>
    </location>
</feature>
<evidence type="ECO:0000256" key="1">
    <source>
        <dbReference type="SAM" id="MobiDB-lite"/>
    </source>
</evidence>
<dbReference type="Gene3D" id="3.30.420.10">
    <property type="entry name" value="Ribonuclease H-like superfamily/Ribonuclease H"/>
    <property type="match status" value="1"/>
</dbReference>
<reference evidence="4" key="1">
    <citation type="submission" date="2024-02" db="UniProtKB">
        <authorList>
            <consortium name="WormBaseParasite"/>
        </authorList>
    </citation>
    <scope>IDENTIFICATION</scope>
</reference>
<keyword evidence="2" id="KW-0472">Membrane</keyword>
<evidence type="ECO:0008006" key="5">
    <source>
        <dbReference type="Google" id="ProtNLM"/>
    </source>
</evidence>
<evidence type="ECO:0000256" key="2">
    <source>
        <dbReference type="SAM" id="Phobius"/>
    </source>
</evidence>
<dbReference type="PANTHER" id="PTHR46060:SF1">
    <property type="entry name" value="MARINER MOS1 TRANSPOSASE-LIKE PROTEIN"/>
    <property type="match status" value="1"/>
</dbReference>
<accession>A0AAF3EX45</accession>
<dbReference type="PANTHER" id="PTHR46060">
    <property type="entry name" value="MARINER MOS1 TRANSPOSASE-LIKE PROTEIN"/>
    <property type="match status" value="1"/>
</dbReference>
<dbReference type="GO" id="GO:0003676">
    <property type="term" value="F:nucleic acid binding"/>
    <property type="evidence" value="ECO:0007669"/>
    <property type="project" value="InterPro"/>
</dbReference>
<dbReference type="InterPro" id="IPR052709">
    <property type="entry name" value="Transposase-MT_Hybrid"/>
</dbReference>
<dbReference type="WBParaSite" id="MBELARI_LOCUS18332">
    <property type="protein sequence ID" value="MBELARI_LOCUS18332"/>
    <property type="gene ID" value="MBELARI_LOCUS18332"/>
</dbReference>
<name>A0AAF3EX45_9BILA</name>
<evidence type="ECO:0000313" key="4">
    <source>
        <dbReference type="WBParaSite" id="MBELARI_LOCUS18332"/>
    </source>
</evidence>
<organism evidence="3 4">
    <name type="scientific">Mesorhabditis belari</name>
    <dbReference type="NCBI Taxonomy" id="2138241"/>
    <lineage>
        <taxon>Eukaryota</taxon>
        <taxon>Metazoa</taxon>
        <taxon>Ecdysozoa</taxon>
        <taxon>Nematoda</taxon>
        <taxon>Chromadorea</taxon>
        <taxon>Rhabditida</taxon>
        <taxon>Rhabditina</taxon>
        <taxon>Rhabditomorpha</taxon>
        <taxon>Rhabditoidea</taxon>
        <taxon>Rhabditidae</taxon>
        <taxon>Mesorhabditinae</taxon>
        <taxon>Mesorhabditis</taxon>
    </lineage>
</organism>
<proteinExistence type="predicted"/>
<keyword evidence="3" id="KW-1185">Reference proteome</keyword>